<dbReference type="AlphaFoldDB" id="A0A6B2QST5"/>
<proteinExistence type="predicted"/>
<dbReference type="PANTHER" id="PTHR40265:SF1">
    <property type="entry name" value="GLYOXALASE-LIKE DOMAIN-CONTAINING PROTEIN"/>
    <property type="match status" value="1"/>
</dbReference>
<sequence length="297" mass="33000">MANNSSKTSTHSAVALPIDHLVINIGRKMEQAHRVFKHLGFTLTPLGRHTMGSINHLIMLDKDYIELIGLPDDGTETRGELLLSQIGTDGLVFQSSDADQTYQDLIGRKQDVKPVQAFSRPVELDGKVSDAKFKTVRYTPGFFPAGRVYFCQHLTPELVWRSEWQSHPNGAQSIAALLIVSKTPKRDAEQYAAVCGGKAVRGKHGEYRIQGHAYELVIVSQQAYEECFGPLVCDACGRASYFGAIAIRTNKLDALRNILEHANPDSEIRWRDLGNRIALHVPGFNSLLEFIDTDNSI</sequence>
<dbReference type="SUPFAM" id="SSF54593">
    <property type="entry name" value="Glyoxalase/Bleomycin resistance protein/Dihydroxybiphenyl dioxygenase"/>
    <property type="match status" value="1"/>
</dbReference>
<dbReference type="RefSeq" id="WP_163651098.1">
    <property type="nucleotide sequence ID" value="NZ_JAAGRN010000001.1"/>
</dbReference>
<dbReference type="PANTHER" id="PTHR40265">
    <property type="entry name" value="BLL2707 PROTEIN"/>
    <property type="match status" value="1"/>
</dbReference>
<gene>
    <name evidence="2" type="ORF">G3I67_00840</name>
</gene>
<feature type="domain" description="Glyoxalase-like" evidence="1">
    <location>
        <begin position="18"/>
        <end position="194"/>
    </location>
</feature>
<accession>A0A6B2QST5</accession>
<protein>
    <submittedName>
        <fullName evidence="2">VOC family protein</fullName>
    </submittedName>
</protein>
<dbReference type="Pfam" id="PF13468">
    <property type="entry name" value="Glyoxalase_3"/>
    <property type="match status" value="1"/>
</dbReference>
<comment type="caution">
    <text evidence="2">The sequence shown here is derived from an EMBL/GenBank/DDBJ whole genome shotgun (WGS) entry which is preliminary data.</text>
</comment>
<organism evidence="2">
    <name type="scientific">Sheuella amnicola</name>
    <dbReference type="NCBI Taxonomy" id="2707330"/>
    <lineage>
        <taxon>Bacteria</taxon>
        <taxon>Pseudomonadati</taxon>
        <taxon>Pseudomonadota</taxon>
        <taxon>Betaproteobacteria</taxon>
        <taxon>Burkholderiales</taxon>
        <taxon>Alcaligenaceae</taxon>
        <taxon>Sheuella</taxon>
    </lineage>
</organism>
<dbReference type="InterPro" id="IPR025870">
    <property type="entry name" value="Glyoxalase-like_dom"/>
</dbReference>
<reference evidence="2" key="1">
    <citation type="submission" date="2020-02" db="EMBL/GenBank/DDBJ databases">
        <authorList>
            <person name="Chen W.-M."/>
        </authorList>
    </citation>
    <scope>NUCLEOTIDE SEQUENCE</scope>
    <source>
        <strain evidence="2">NBD-18</strain>
    </source>
</reference>
<name>A0A6B2QST5_9BURK</name>
<dbReference type="InterPro" id="IPR029068">
    <property type="entry name" value="Glyas_Bleomycin-R_OHBP_Dase"/>
</dbReference>
<evidence type="ECO:0000313" key="2">
    <source>
        <dbReference type="EMBL" id="NDY81766.1"/>
    </source>
</evidence>
<dbReference type="EMBL" id="JAAGRN010000001">
    <property type="protein sequence ID" value="NDY81766.1"/>
    <property type="molecule type" value="Genomic_DNA"/>
</dbReference>
<evidence type="ECO:0000259" key="1">
    <source>
        <dbReference type="Pfam" id="PF13468"/>
    </source>
</evidence>
<dbReference type="Gene3D" id="3.10.180.10">
    <property type="entry name" value="2,3-Dihydroxybiphenyl 1,2-Dioxygenase, domain 1"/>
    <property type="match status" value="1"/>
</dbReference>